<keyword evidence="6" id="KW-0732">Signal</keyword>
<reference evidence="11" key="1">
    <citation type="submission" date="2021-04" db="EMBL/GenBank/DDBJ databases">
        <authorList>
            <consortium name="Wellcome Sanger Institute Data Sharing"/>
        </authorList>
    </citation>
    <scope>NUCLEOTIDE SEQUENCE [LARGE SCALE GENOMIC DNA]</scope>
</reference>
<dbReference type="OrthoDB" id="8846921at2759"/>
<protein>
    <submittedName>
        <fullName evidence="11">Uncharacterized protein</fullName>
    </submittedName>
</protein>
<keyword evidence="3" id="KW-0813">Transport</keyword>
<keyword evidence="5" id="KW-0812">Transmembrane</keyword>
<keyword evidence="12" id="KW-1185">Reference proteome</keyword>
<comment type="similarity">
    <text evidence="2">Belongs to the RAMP family.</text>
</comment>
<keyword evidence="4" id="KW-1003">Cell membrane</keyword>
<evidence type="ECO:0000313" key="12">
    <source>
        <dbReference type="Proteomes" id="UP000265040"/>
    </source>
</evidence>
<evidence type="ECO:0000256" key="3">
    <source>
        <dbReference type="ARBA" id="ARBA00022448"/>
    </source>
</evidence>
<reference evidence="11" key="2">
    <citation type="submission" date="2025-08" db="UniProtKB">
        <authorList>
            <consortium name="Ensembl"/>
        </authorList>
    </citation>
    <scope>IDENTIFICATION</scope>
</reference>
<evidence type="ECO:0000256" key="6">
    <source>
        <dbReference type="ARBA" id="ARBA00022729"/>
    </source>
</evidence>
<gene>
    <name evidence="11" type="primary">RAMP2</name>
</gene>
<dbReference type="GeneTree" id="ENSGT00710000108330"/>
<keyword evidence="8" id="KW-0472">Membrane</keyword>
<dbReference type="GO" id="GO:0008277">
    <property type="term" value="P:regulation of G protein-coupled receptor signaling pathway"/>
    <property type="evidence" value="ECO:0007669"/>
    <property type="project" value="InterPro"/>
</dbReference>
<dbReference type="Proteomes" id="UP000265040">
    <property type="component" value="Chromosome 21"/>
</dbReference>
<dbReference type="Gene3D" id="1.10.150.510">
    <property type="entry name" value="Receptor activity modifying family"/>
    <property type="match status" value="1"/>
</dbReference>
<organism evidence="11 12">
    <name type="scientific">Anabas testudineus</name>
    <name type="common">Climbing perch</name>
    <name type="synonym">Anthias testudineus</name>
    <dbReference type="NCBI Taxonomy" id="64144"/>
    <lineage>
        <taxon>Eukaryota</taxon>
        <taxon>Metazoa</taxon>
        <taxon>Chordata</taxon>
        <taxon>Craniata</taxon>
        <taxon>Vertebrata</taxon>
        <taxon>Euteleostomi</taxon>
        <taxon>Actinopterygii</taxon>
        <taxon>Neopterygii</taxon>
        <taxon>Teleostei</taxon>
        <taxon>Neoteleostei</taxon>
        <taxon>Acanthomorphata</taxon>
        <taxon>Anabantaria</taxon>
        <taxon>Anabantiformes</taxon>
        <taxon>Anabantoidei</taxon>
        <taxon>Anabantidae</taxon>
        <taxon>Anabas</taxon>
    </lineage>
</organism>
<dbReference type="GO" id="GO:0005886">
    <property type="term" value="C:plasma membrane"/>
    <property type="evidence" value="ECO:0007669"/>
    <property type="project" value="UniProtKB-SubCell"/>
</dbReference>
<reference evidence="11" key="3">
    <citation type="submission" date="2025-09" db="UniProtKB">
        <authorList>
            <consortium name="Ensembl"/>
        </authorList>
    </citation>
    <scope>IDENTIFICATION</scope>
</reference>
<dbReference type="GO" id="GO:0015026">
    <property type="term" value="F:coreceptor activity"/>
    <property type="evidence" value="ECO:0007669"/>
    <property type="project" value="InterPro"/>
</dbReference>
<evidence type="ECO:0000256" key="9">
    <source>
        <dbReference type="ARBA" id="ARBA00023157"/>
    </source>
</evidence>
<keyword evidence="7" id="KW-1133">Transmembrane helix</keyword>
<evidence type="ECO:0000256" key="8">
    <source>
        <dbReference type="ARBA" id="ARBA00023136"/>
    </source>
</evidence>
<accession>A0A7N6B999</accession>
<name>A0A7N6B999_ANATE</name>
<proteinExistence type="inferred from homology"/>
<keyword evidence="10" id="KW-0675">Receptor</keyword>
<dbReference type="GO" id="GO:0006886">
    <property type="term" value="P:intracellular protein transport"/>
    <property type="evidence" value="ECO:0007669"/>
    <property type="project" value="InterPro"/>
</dbReference>
<evidence type="ECO:0000256" key="5">
    <source>
        <dbReference type="ARBA" id="ARBA00022692"/>
    </source>
</evidence>
<dbReference type="Pfam" id="PF04901">
    <property type="entry name" value="RAMP"/>
    <property type="match status" value="1"/>
</dbReference>
<dbReference type="Ensembl" id="ENSATET00000073451.1">
    <property type="protein sequence ID" value="ENSATEP00000060386.1"/>
    <property type="gene ID" value="ENSATEG00000027372.1"/>
</dbReference>
<evidence type="ECO:0000256" key="10">
    <source>
        <dbReference type="ARBA" id="ARBA00023170"/>
    </source>
</evidence>
<evidence type="ECO:0000256" key="7">
    <source>
        <dbReference type="ARBA" id="ARBA00022989"/>
    </source>
</evidence>
<dbReference type="InterPro" id="IPR006985">
    <property type="entry name" value="RAMP"/>
</dbReference>
<evidence type="ECO:0000256" key="1">
    <source>
        <dbReference type="ARBA" id="ARBA00004251"/>
    </source>
</evidence>
<comment type="subcellular location">
    <subcellularLocation>
        <location evidence="1">Cell membrane</location>
        <topology evidence="1">Single-pass type I membrane protein</topology>
    </subcellularLocation>
</comment>
<dbReference type="InterPro" id="IPR038126">
    <property type="entry name" value="RAMP_sf"/>
</dbReference>
<evidence type="ECO:0000256" key="4">
    <source>
        <dbReference type="ARBA" id="ARBA00022475"/>
    </source>
</evidence>
<keyword evidence="9" id="KW-1015">Disulfide bond</keyword>
<sequence length="159" mass="18214">MLDVFGGRHRTLYQYLKDLICIYRGCQNIKLHCSLQGMLDLFFQPLALCSFSLTNGQKCIQCYSNKWKCNTVLCFLCSFYTKLTHCVDNWANSSWCKGHGFLKDEVFMRVHQEYFSLCGYIHDPPLATLMMLIVPPIIATWASKGLPCCPVSAGCVIRY</sequence>
<evidence type="ECO:0000313" key="11">
    <source>
        <dbReference type="Ensembl" id="ENSATEP00000060386.1"/>
    </source>
</evidence>
<dbReference type="InParanoid" id="A0A7N6B999"/>
<evidence type="ECO:0000256" key="2">
    <source>
        <dbReference type="ARBA" id="ARBA00007087"/>
    </source>
</evidence>
<dbReference type="AlphaFoldDB" id="A0A7N6B999"/>